<dbReference type="AlphaFoldDB" id="A0A8X6TZ15"/>
<name>A0A8X6TZ15_NEPPI</name>
<evidence type="ECO:0000313" key="1">
    <source>
        <dbReference type="EMBL" id="GFT72778.1"/>
    </source>
</evidence>
<dbReference type="Proteomes" id="UP000887013">
    <property type="component" value="Unassembled WGS sequence"/>
</dbReference>
<comment type="caution">
    <text evidence="1">The sequence shown here is derived from an EMBL/GenBank/DDBJ whole genome shotgun (WGS) entry which is preliminary data.</text>
</comment>
<protein>
    <submittedName>
        <fullName evidence="1">Uncharacterized protein</fullName>
    </submittedName>
</protein>
<keyword evidence="2" id="KW-1185">Reference proteome</keyword>
<gene>
    <name evidence="1" type="ORF">NPIL_118301</name>
</gene>
<accession>A0A8X6TZ15</accession>
<reference evidence="1" key="1">
    <citation type="submission" date="2020-08" db="EMBL/GenBank/DDBJ databases">
        <title>Multicomponent nature underlies the extraordinary mechanical properties of spider dragline silk.</title>
        <authorList>
            <person name="Kono N."/>
            <person name="Nakamura H."/>
            <person name="Mori M."/>
            <person name="Yoshida Y."/>
            <person name="Ohtoshi R."/>
            <person name="Malay A.D."/>
            <person name="Moran D.A.P."/>
            <person name="Tomita M."/>
            <person name="Numata K."/>
            <person name="Arakawa K."/>
        </authorList>
    </citation>
    <scope>NUCLEOTIDE SEQUENCE</scope>
</reference>
<evidence type="ECO:0000313" key="2">
    <source>
        <dbReference type="Proteomes" id="UP000887013"/>
    </source>
</evidence>
<organism evidence="1 2">
    <name type="scientific">Nephila pilipes</name>
    <name type="common">Giant wood spider</name>
    <name type="synonym">Nephila maculata</name>
    <dbReference type="NCBI Taxonomy" id="299642"/>
    <lineage>
        <taxon>Eukaryota</taxon>
        <taxon>Metazoa</taxon>
        <taxon>Ecdysozoa</taxon>
        <taxon>Arthropoda</taxon>
        <taxon>Chelicerata</taxon>
        <taxon>Arachnida</taxon>
        <taxon>Araneae</taxon>
        <taxon>Araneomorphae</taxon>
        <taxon>Entelegynae</taxon>
        <taxon>Araneoidea</taxon>
        <taxon>Nephilidae</taxon>
        <taxon>Nephila</taxon>
    </lineage>
</organism>
<sequence length="115" mass="12710">MPTEIASPRRLYVTIRDNLALHLMIAEGEEIERTPLHLLRLLGFSGNAKPPGVSIHTPCRSHLNWGDGNGSRESYHAPHRIKITLAWPALGQSLFRAHSSNTNTIPDCALIPIDS</sequence>
<dbReference type="EMBL" id="BMAW01021427">
    <property type="protein sequence ID" value="GFT72778.1"/>
    <property type="molecule type" value="Genomic_DNA"/>
</dbReference>
<proteinExistence type="predicted"/>